<sequence>ERTQAVVTVFQYPNVPWITVIIVIVDKDVIRLKCSERPHIGQTTDKHL</sequence>
<name>A0ACA9S241_9GLOM</name>
<dbReference type="Proteomes" id="UP000789920">
    <property type="component" value="Unassembled WGS sequence"/>
</dbReference>
<gene>
    <name evidence="1" type="ORF">RPERSI_LOCUS26026</name>
</gene>
<protein>
    <submittedName>
        <fullName evidence="1">29581_t:CDS:1</fullName>
    </submittedName>
</protein>
<proteinExistence type="predicted"/>
<feature type="non-terminal residue" evidence="1">
    <location>
        <position position="48"/>
    </location>
</feature>
<accession>A0ACA9S241</accession>
<reference evidence="1" key="1">
    <citation type="submission" date="2021-06" db="EMBL/GenBank/DDBJ databases">
        <authorList>
            <person name="Kallberg Y."/>
            <person name="Tangrot J."/>
            <person name="Rosling A."/>
        </authorList>
    </citation>
    <scope>NUCLEOTIDE SEQUENCE</scope>
    <source>
        <strain evidence="1">MA461A</strain>
    </source>
</reference>
<evidence type="ECO:0000313" key="1">
    <source>
        <dbReference type="EMBL" id="CAG8823475.1"/>
    </source>
</evidence>
<feature type="non-terminal residue" evidence="1">
    <location>
        <position position="1"/>
    </location>
</feature>
<comment type="caution">
    <text evidence="1">The sequence shown here is derived from an EMBL/GenBank/DDBJ whole genome shotgun (WGS) entry which is preliminary data.</text>
</comment>
<dbReference type="EMBL" id="CAJVQC010087586">
    <property type="protein sequence ID" value="CAG8823475.1"/>
    <property type="molecule type" value="Genomic_DNA"/>
</dbReference>
<organism evidence="1 2">
    <name type="scientific">Racocetra persica</name>
    <dbReference type="NCBI Taxonomy" id="160502"/>
    <lineage>
        <taxon>Eukaryota</taxon>
        <taxon>Fungi</taxon>
        <taxon>Fungi incertae sedis</taxon>
        <taxon>Mucoromycota</taxon>
        <taxon>Glomeromycotina</taxon>
        <taxon>Glomeromycetes</taxon>
        <taxon>Diversisporales</taxon>
        <taxon>Gigasporaceae</taxon>
        <taxon>Racocetra</taxon>
    </lineage>
</organism>
<keyword evidence="2" id="KW-1185">Reference proteome</keyword>
<evidence type="ECO:0000313" key="2">
    <source>
        <dbReference type="Proteomes" id="UP000789920"/>
    </source>
</evidence>